<reference evidence="2" key="1">
    <citation type="submission" date="2022-10" db="EMBL/GenBank/DDBJ databases">
        <title>Tapping the CABI collections for fungal endophytes: first genome assemblies for Collariella, Neodidymelliopsis, Ascochyta clinopodiicola, Didymella pomorum, Didymosphaeria variabile, Neocosmospora piperis and Neocucurbitaria cava.</title>
        <authorList>
            <person name="Hill R."/>
        </authorList>
    </citation>
    <scope>NUCLEOTIDE SEQUENCE</scope>
    <source>
        <strain evidence="2">IMI 360193</strain>
    </source>
</reference>
<sequence>MDPKDVPPPHGKIECLGHFTGPEVLIMVGHGGDCATFHLAEGYLHGLGPRWRALQGKRANEISRGLFRGLFGGVFGRKFGGAFRSPFTDTPGFDKNPRILNLKGDYLDAIRIILQIGTHEYPNLPKKLDFPDLVRLAEAAARWDCHALLAPFIDDWVAPWRARMCHPGYEQWLYIAHEFGYEDEYLGLSRRLGTHCSVDAQDRLLALDGTVLEHRGKFPLDTLLKMGKATIYINMSPKRILDRSALQGRKYRKVPEVSSALDTDSDTKEVPNMESAAGTDPDTRDVLDIDSAPGTDSNIRDVR</sequence>
<comment type="caution">
    <text evidence="2">The sequence shown here is derived from an EMBL/GenBank/DDBJ whole genome shotgun (WGS) entry which is preliminary data.</text>
</comment>
<organism evidence="2 3">
    <name type="scientific">Didymella glomerata</name>
    <dbReference type="NCBI Taxonomy" id="749621"/>
    <lineage>
        <taxon>Eukaryota</taxon>
        <taxon>Fungi</taxon>
        <taxon>Dikarya</taxon>
        <taxon>Ascomycota</taxon>
        <taxon>Pezizomycotina</taxon>
        <taxon>Dothideomycetes</taxon>
        <taxon>Pleosporomycetidae</taxon>
        <taxon>Pleosporales</taxon>
        <taxon>Pleosporineae</taxon>
        <taxon>Didymellaceae</taxon>
        <taxon>Didymella</taxon>
    </lineage>
</organism>
<keyword evidence="3" id="KW-1185">Reference proteome</keyword>
<evidence type="ECO:0000313" key="2">
    <source>
        <dbReference type="EMBL" id="KAJ4340686.1"/>
    </source>
</evidence>
<dbReference type="Proteomes" id="UP001140562">
    <property type="component" value="Unassembled WGS sequence"/>
</dbReference>
<dbReference type="EMBL" id="JAPEUV010000015">
    <property type="protein sequence ID" value="KAJ4340686.1"/>
    <property type="molecule type" value="Genomic_DNA"/>
</dbReference>
<accession>A0A9W8X4B6</accession>
<feature type="region of interest" description="Disordered" evidence="1">
    <location>
        <begin position="256"/>
        <end position="303"/>
    </location>
</feature>
<evidence type="ECO:0000256" key="1">
    <source>
        <dbReference type="SAM" id="MobiDB-lite"/>
    </source>
</evidence>
<evidence type="ECO:0000313" key="3">
    <source>
        <dbReference type="Proteomes" id="UP001140562"/>
    </source>
</evidence>
<protein>
    <submittedName>
        <fullName evidence="2">Uncharacterized protein</fullName>
    </submittedName>
</protein>
<proteinExistence type="predicted"/>
<name>A0A9W8X4B6_9PLEO</name>
<dbReference type="AlphaFoldDB" id="A0A9W8X4B6"/>
<dbReference type="OrthoDB" id="5275938at2759"/>
<gene>
    <name evidence="2" type="ORF">N0V87_002347</name>
</gene>